<feature type="compositionally biased region" description="Pro residues" evidence="1">
    <location>
        <begin position="19"/>
        <end position="34"/>
    </location>
</feature>
<keyword evidence="3" id="KW-1185">Reference proteome</keyword>
<dbReference type="InterPro" id="IPR040404">
    <property type="entry name" value="Phylloplanin-like"/>
</dbReference>
<proteinExistence type="predicted"/>
<dbReference type="EMBL" id="JACEFO010001626">
    <property type="protein sequence ID" value="KAF8728630.1"/>
    <property type="molecule type" value="Genomic_DNA"/>
</dbReference>
<sequence>MQEKVQQWHLERPFFFSPSPWPPRHPRPLPPPRPAGSAGSSSPASCLATPARLSTSPPPRHFQVLRRRSPGQRVTAIQRDHVTLSFTHTCGGSYIYIYIHMRADAKVELRCGGSVVAKATTGRDGSFEMEADAVTSTLGVLLGGCDLVVDTPLAKCNATLPAAGALVSSLQGPLGGMLGGVFRLAPAGFSFRMN</sequence>
<organism evidence="2 3">
    <name type="scientific">Digitaria exilis</name>
    <dbReference type="NCBI Taxonomy" id="1010633"/>
    <lineage>
        <taxon>Eukaryota</taxon>
        <taxon>Viridiplantae</taxon>
        <taxon>Streptophyta</taxon>
        <taxon>Embryophyta</taxon>
        <taxon>Tracheophyta</taxon>
        <taxon>Spermatophyta</taxon>
        <taxon>Magnoliopsida</taxon>
        <taxon>Liliopsida</taxon>
        <taxon>Poales</taxon>
        <taxon>Poaceae</taxon>
        <taxon>PACMAD clade</taxon>
        <taxon>Panicoideae</taxon>
        <taxon>Panicodae</taxon>
        <taxon>Paniceae</taxon>
        <taxon>Anthephorinae</taxon>
        <taxon>Digitaria</taxon>
    </lineage>
</organism>
<accession>A0A835F533</accession>
<dbReference type="PANTHER" id="PTHR34458">
    <property type="entry name" value="POLLEN OLE E 1 ALLERGEN AND EXTENSIN FAMILY PROTEIN-RELATED"/>
    <property type="match status" value="1"/>
</dbReference>
<comment type="caution">
    <text evidence="2">The sequence shown here is derived from an EMBL/GenBank/DDBJ whole genome shotgun (WGS) entry which is preliminary data.</text>
</comment>
<name>A0A835F533_9POAL</name>
<gene>
    <name evidence="2" type="ORF">HU200_017898</name>
</gene>
<dbReference type="OrthoDB" id="905355at2759"/>
<dbReference type="Proteomes" id="UP000636709">
    <property type="component" value="Unassembled WGS sequence"/>
</dbReference>
<evidence type="ECO:0000313" key="2">
    <source>
        <dbReference type="EMBL" id="KAF8728630.1"/>
    </source>
</evidence>
<dbReference type="PANTHER" id="PTHR34458:SF12">
    <property type="entry name" value="PHYLLOPLANIN"/>
    <property type="match status" value="1"/>
</dbReference>
<feature type="region of interest" description="Disordered" evidence="1">
    <location>
        <begin position="1"/>
        <end position="73"/>
    </location>
</feature>
<feature type="compositionally biased region" description="Low complexity" evidence="1">
    <location>
        <begin position="35"/>
        <end position="45"/>
    </location>
</feature>
<evidence type="ECO:0000313" key="3">
    <source>
        <dbReference type="Proteomes" id="UP000636709"/>
    </source>
</evidence>
<protein>
    <submittedName>
        <fullName evidence="2">Uncharacterized protein</fullName>
    </submittedName>
</protein>
<reference evidence="2" key="1">
    <citation type="submission" date="2020-07" db="EMBL/GenBank/DDBJ databases">
        <title>Genome sequence and genetic diversity analysis of an under-domesticated orphan crop, white fonio (Digitaria exilis).</title>
        <authorList>
            <person name="Bennetzen J.L."/>
            <person name="Chen S."/>
            <person name="Ma X."/>
            <person name="Wang X."/>
            <person name="Yssel A.E.J."/>
            <person name="Chaluvadi S.R."/>
            <person name="Johnson M."/>
            <person name="Gangashetty P."/>
            <person name="Hamidou F."/>
            <person name="Sanogo M.D."/>
            <person name="Zwaenepoel A."/>
            <person name="Wallace J."/>
            <person name="Van De Peer Y."/>
            <person name="Van Deynze A."/>
        </authorList>
    </citation>
    <scope>NUCLEOTIDE SEQUENCE</scope>
    <source>
        <tissue evidence="2">Leaves</tissue>
    </source>
</reference>
<dbReference type="AlphaFoldDB" id="A0A835F533"/>
<evidence type="ECO:0000256" key="1">
    <source>
        <dbReference type="SAM" id="MobiDB-lite"/>
    </source>
</evidence>